<feature type="transmembrane region" description="Helical" evidence="1">
    <location>
        <begin position="68"/>
        <end position="88"/>
    </location>
</feature>
<reference evidence="2 3" key="1">
    <citation type="journal article" date="2013" name="Stand. Genomic Sci.">
        <title>Complete genome sequence of Dehalobacter restrictus PER-K23(T.).</title>
        <authorList>
            <person name="Kruse T."/>
            <person name="Maillard J."/>
            <person name="Goodwin L."/>
            <person name="Woyke T."/>
            <person name="Teshima H."/>
            <person name="Bruce D."/>
            <person name="Detter C."/>
            <person name="Tapia R."/>
            <person name="Han C."/>
            <person name="Huntemann M."/>
            <person name="Wei C.L."/>
            <person name="Han J."/>
            <person name="Chen A."/>
            <person name="Kyrpides N."/>
            <person name="Szeto E."/>
            <person name="Markowitz V."/>
            <person name="Ivanova N."/>
            <person name="Pagani I."/>
            <person name="Pati A."/>
            <person name="Pitluck S."/>
            <person name="Nolan M."/>
            <person name="Holliger C."/>
            <person name="Smidt H."/>
        </authorList>
    </citation>
    <scope>NUCLEOTIDE SEQUENCE [LARGE SCALE GENOMIC DNA]</scope>
    <source>
        <strain evidence="3">DSM 9455</strain>
    </source>
</reference>
<feature type="transmembrane region" description="Helical" evidence="1">
    <location>
        <begin position="6"/>
        <end position="22"/>
    </location>
</feature>
<accession>A0ABM5P4A2</accession>
<evidence type="ECO:0000313" key="3">
    <source>
        <dbReference type="Proteomes" id="UP000018934"/>
    </source>
</evidence>
<evidence type="ECO:0000256" key="1">
    <source>
        <dbReference type="SAM" id="Phobius"/>
    </source>
</evidence>
<name>A0ABM5P4A2_DEHRP</name>
<organism evidence="2 3">
    <name type="scientific">Dehalobacter restrictus (strain DSM 9455 / PER-K23)</name>
    <dbReference type="NCBI Taxonomy" id="871738"/>
    <lineage>
        <taxon>Bacteria</taxon>
        <taxon>Bacillati</taxon>
        <taxon>Bacillota</taxon>
        <taxon>Clostridia</taxon>
        <taxon>Eubacteriales</taxon>
        <taxon>Desulfitobacteriaceae</taxon>
        <taxon>Dehalobacter</taxon>
    </lineage>
</organism>
<keyword evidence="1" id="KW-0472">Membrane</keyword>
<keyword evidence="1" id="KW-1133">Transmembrane helix</keyword>
<dbReference type="Proteomes" id="UP000018934">
    <property type="component" value="Chromosome"/>
</dbReference>
<keyword evidence="3" id="KW-1185">Reference proteome</keyword>
<feature type="transmembrane region" description="Helical" evidence="1">
    <location>
        <begin position="34"/>
        <end position="56"/>
    </location>
</feature>
<gene>
    <name evidence="2" type="ORF">DEHRE_03975</name>
</gene>
<keyword evidence="1" id="KW-0812">Transmembrane</keyword>
<evidence type="ECO:0000313" key="2">
    <source>
        <dbReference type="EMBL" id="AHF09343.1"/>
    </source>
</evidence>
<dbReference type="RefSeq" id="WP_025205271.1">
    <property type="nucleotide sequence ID" value="NZ_CP007033.1"/>
</dbReference>
<proteinExistence type="predicted"/>
<protein>
    <submittedName>
        <fullName evidence="2">Reductive dehalogenase membrane anchor protein</fullName>
    </submittedName>
</protein>
<dbReference type="EMBL" id="CP007033">
    <property type="protein sequence ID" value="AHF09343.1"/>
    <property type="molecule type" value="Genomic_DNA"/>
</dbReference>
<sequence length="104" mass="11258">MGTFLVFLAGALFVAGIIYIMLPKAKSGKKWLTVVNWVLYVIFFLDFWTGVSFIYLNAGYSHAKAVSVSIFVFMGSAVILGLILARFLGLLGGKSKVKGASLSE</sequence>